<evidence type="ECO:0000256" key="17">
    <source>
        <dbReference type="SAM" id="Phobius"/>
    </source>
</evidence>
<evidence type="ECO:0000256" key="16">
    <source>
        <dbReference type="SAM" id="MobiDB-lite"/>
    </source>
</evidence>
<keyword evidence="8" id="KW-0406">Ion transport</keyword>
<sequence length="986" mass="108823">LNPIKPGIMRSIGKRRMREHPSKLLFYFIFFLCVKFLSIQEVVMAQNTTIPVKVGVVLDLDAGVAKIGWSCIKMAVDDFYATNSHYKTRMILDSRDSKRDVVGAAAAALDLIKNVEVQAIIGPTTSTVAEFVINLGEKAQVPIISYSATSPSLTSIRSPYFFRATQNDSTQVNAISAIVHTFGWREVVPIYMGNEFGEGILPYLADALQAIDARIPYRSVISPLATDDQIMAELYKLMTMQTRVFIVHLYPSLGNRLFNKAKELGMMTEGYVWIMSDGMTDFLSSSTSLHTESLQGALGVKTYVPKTKELQDFRVRWKRKFLQDNPGEVDVELSNYGLWAYDATVALAMAVEQIAATANLGFQKANVSSSSTTELDTLGVSRNGQNLLKALASTGFKGLSGDFQFIDGQLPSSPYQIVNVVGNGAREVGFWTPSDGLVRELKSSLPMTNTSSSSNPKQLATIIWPGDSIAVPKGWQIPANGKKLRIGVPIQQGFREFVAVTVDNATNTSSVSGYCIDVFDAVARALPYALTYDYIPFARADGEMAGTYDDLIHQVNIGNYDAVVGDITIIFNRSMYVDFTLPFTESGVSMVVPIVDSKAKNAWVFLKPLTWDLWVTSFCFFIFIGFVVWVLEHRVNEEFRGPPSYQAGTSFWFSFSTMVFAQKEKVVSNLGRTVVIIWFFVVLILTQSYTASLTSLLTVQNLQPTVTDVNELIKNGKAVGYLQGSFVYGILKNLGFDDSKLIPYSSPEEWDELFTKGSGAGGIAAAFEELPYIRLFLSKYCSKYTMIDPTFKTDGFGFVFPRRSPLVSDISRAILNVTEGDKMKQIEAAWIGKQGNCPDSSPSVSSTSLSLDSFWGLFLIAGVASVLALMVFVATFVYDNREALMPSNSSQHSIWSRILNLFSIFNQKDLRSHTFKKSGNIDNVGISLPSTCAPSPSSFSIHTDFSREPPSPLHSDWNSNGQAPLEVAIDIDQLTNPNQEINHANV</sequence>
<dbReference type="FunFam" id="3.40.190.10:FF:000195">
    <property type="entry name" value="Glutamate receptor 2.7"/>
    <property type="match status" value="1"/>
</dbReference>
<evidence type="ECO:0000256" key="12">
    <source>
        <dbReference type="ARBA" id="ARBA00023286"/>
    </source>
</evidence>
<dbReference type="CDD" id="cd19990">
    <property type="entry name" value="PBP1_GABAb_receptor_plant"/>
    <property type="match status" value="1"/>
</dbReference>
<dbReference type="PANTHER" id="PTHR34836:SF1">
    <property type="entry name" value="OS09G0428600 PROTEIN"/>
    <property type="match status" value="1"/>
</dbReference>
<evidence type="ECO:0000256" key="13">
    <source>
        <dbReference type="ARBA" id="ARBA00023303"/>
    </source>
</evidence>
<keyword evidence="11" id="KW-0325">Glycoprotein</keyword>
<keyword evidence="7 17" id="KW-1133">Transmembrane helix</keyword>
<dbReference type="InterPro" id="IPR044440">
    <property type="entry name" value="GABAb_receptor_plant_PBP1"/>
</dbReference>
<comment type="function">
    <text evidence="14">Glutamate-gated receptor that probably acts as a non-selective cation channel. May be involved in light-signal transduction and calcium homeostasis via the regulation of calcium influx into cells.</text>
</comment>
<dbReference type="PRINTS" id="PR00248">
    <property type="entry name" value="GPCRMGR"/>
</dbReference>
<feature type="domain" description="Ionotropic glutamate receptor C-terminal" evidence="18">
    <location>
        <begin position="483"/>
        <end position="833"/>
    </location>
</feature>
<evidence type="ECO:0000256" key="2">
    <source>
        <dbReference type="ARBA" id="ARBA00008685"/>
    </source>
</evidence>
<evidence type="ECO:0000256" key="4">
    <source>
        <dbReference type="ARBA" id="ARBA00022448"/>
    </source>
</evidence>
<proteinExistence type="inferred from homology"/>
<keyword evidence="13" id="KW-0407">Ion channel</keyword>
<evidence type="ECO:0000256" key="9">
    <source>
        <dbReference type="ARBA" id="ARBA00023136"/>
    </source>
</evidence>
<dbReference type="EMBL" id="JAKUCV010005387">
    <property type="protein sequence ID" value="KAJ4831369.1"/>
    <property type="molecule type" value="Genomic_DNA"/>
</dbReference>
<feature type="transmembrane region" description="Helical" evidence="17">
    <location>
        <begin position="670"/>
        <end position="689"/>
    </location>
</feature>
<keyword evidence="6" id="KW-0732">Signal</keyword>
<keyword evidence="9 17" id="KW-0472">Membrane</keyword>
<evidence type="ECO:0000256" key="8">
    <source>
        <dbReference type="ARBA" id="ARBA00023065"/>
    </source>
</evidence>
<comment type="caution">
    <text evidence="19">The sequence shown here is derived from an EMBL/GenBank/DDBJ whole genome shotgun (WGS) entry which is preliminary data.</text>
</comment>
<evidence type="ECO:0000256" key="10">
    <source>
        <dbReference type="ARBA" id="ARBA00023170"/>
    </source>
</evidence>
<comment type="subunit">
    <text evidence="3">May form heteromers.</text>
</comment>
<dbReference type="FunFam" id="1.10.287.70:FF:000037">
    <property type="entry name" value="Glutamate receptor"/>
    <property type="match status" value="1"/>
</dbReference>
<dbReference type="InterPro" id="IPR028082">
    <property type="entry name" value="Peripla_BP_I"/>
</dbReference>
<keyword evidence="4" id="KW-0813">Transport</keyword>
<dbReference type="Gene3D" id="3.40.50.2300">
    <property type="match status" value="2"/>
</dbReference>
<dbReference type="InterPro" id="IPR015683">
    <property type="entry name" value="Ionotropic_Glu_rcpt"/>
</dbReference>
<dbReference type="OrthoDB" id="5984008at2759"/>
<evidence type="ECO:0000313" key="20">
    <source>
        <dbReference type="Proteomes" id="UP001141552"/>
    </source>
</evidence>
<reference evidence="19" key="2">
    <citation type="journal article" date="2023" name="Plants (Basel)">
        <title>Annotation of the Turnera subulata (Passifloraceae) Draft Genome Reveals the S-Locus Evolved after the Divergence of Turneroideae from Passifloroideae in a Stepwise Manner.</title>
        <authorList>
            <person name="Henning P.M."/>
            <person name="Roalson E.H."/>
            <person name="Mir W."/>
            <person name="McCubbin A.G."/>
            <person name="Shore J.S."/>
        </authorList>
    </citation>
    <scope>NUCLEOTIDE SEQUENCE</scope>
    <source>
        <strain evidence="19">F60SS</strain>
    </source>
</reference>
<reference evidence="19" key="1">
    <citation type="submission" date="2022-02" db="EMBL/GenBank/DDBJ databases">
        <authorList>
            <person name="Henning P.M."/>
            <person name="McCubbin A.G."/>
            <person name="Shore J.S."/>
        </authorList>
    </citation>
    <scope>NUCLEOTIDE SEQUENCE</scope>
    <source>
        <strain evidence="19">F60SS</strain>
        <tissue evidence="19">Leaves</tissue>
    </source>
</reference>
<feature type="non-terminal residue" evidence="19">
    <location>
        <position position="986"/>
    </location>
</feature>
<dbReference type="PIRSF" id="PIRSF037090">
    <property type="entry name" value="Iontro_Glu-like_rcpt_pln"/>
    <property type="match status" value="1"/>
</dbReference>
<dbReference type="Gene3D" id="1.10.287.70">
    <property type="match status" value="1"/>
</dbReference>
<dbReference type="SUPFAM" id="SSF53850">
    <property type="entry name" value="Periplasmic binding protein-like II"/>
    <property type="match status" value="1"/>
</dbReference>
<evidence type="ECO:0000259" key="18">
    <source>
        <dbReference type="SMART" id="SM00079"/>
    </source>
</evidence>
<feature type="transmembrane region" description="Helical" evidence="17">
    <location>
        <begin position="854"/>
        <end position="878"/>
    </location>
</feature>
<feature type="transmembrane region" description="Helical" evidence="17">
    <location>
        <begin position="24"/>
        <end position="43"/>
    </location>
</feature>
<dbReference type="GO" id="GO:0004930">
    <property type="term" value="F:G protein-coupled receptor activity"/>
    <property type="evidence" value="ECO:0007669"/>
    <property type="project" value="InterPro"/>
</dbReference>
<accession>A0A9Q0FIH2</accession>
<dbReference type="Gene3D" id="3.40.190.10">
    <property type="entry name" value="Periplasmic binding protein-like II"/>
    <property type="match status" value="2"/>
</dbReference>
<dbReference type="InterPro" id="IPR019594">
    <property type="entry name" value="Glu/Gly-bd"/>
</dbReference>
<dbReference type="FunFam" id="3.40.190.10:FF:000103">
    <property type="entry name" value="Glutamate receptor"/>
    <property type="match status" value="1"/>
</dbReference>
<keyword evidence="10" id="KW-0675">Receptor</keyword>
<dbReference type="Proteomes" id="UP001141552">
    <property type="component" value="Unassembled WGS sequence"/>
</dbReference>
<dbReference type="GO" id="GO:0016020">
    <property type="term" value="C:membrane"/>
    <property type="evidence" value="ECO:0007669"/>
    <property type="project" value="UniProtKB-SubCell"/>
</dbReference>
<dbReference type="SMART" id="SM00079">
    <property type="entry name" value="PBPe"/>
    <property type="match status" value="1"/>
</dbReference>
<evidence type="ECO:0000256" key="15">
    <source>
        <dbReference type="PIRSR" id="PIRSR037090-50"/>
    </source>
</evidence>
<feature type="region of interest" description="Disordered" evidence="16">
    <location>
        <begin position="939"/>
        <end position="959"/>
    </location>
</feature>
<dbReference type="FunFam" id="3.40.50.2300:FF:000169">
    <property type="entry name" value="Glutamate receptor"/>
    <property type="match status" value="1"/>
</dbReference>
<dbReference type="AlphaFoldDB" id="A0A9Q0FIH2"/>
<keyword evidence="20" id="KW-1185">Reference proteome</keyword>
<evidence type="ECO:0000256" key="7">
    <source>
        <dbReference type="ARBA" id="ARBA00022989"/>
    </source>
</evidence>
<evidence type="ECO:0000256" key="5">
    <source>
        <dbReference type="ARBA" id="ARBA00022692"/>
    </source>
</evidence>
<keyword evidence="5 17" id="KW-0812">Transmembrane</keyword>
<name>A0A9Q0FIH2_9ROSI</name>
<comment type="similarity">
    <text evidence="2">Belongs to the glutamate-gated ion channel (TC 1.A.10.1) family.</text>
</comment>
<dbReference type="InterPro" id="IPR001828">
    <property type="entry name" value="ANF_lig-bd_rcpt"/>
</dbReference>
<dbReference type="Pfam" id="PF10613">
    <property type="entry name" value="Lig_chan-Glu_bd"/>
    <property type="match status" value="1"/>
</dbReference>
<keyword evidence="12" id="KW-1071">Ligand-gated ion channel</keyword>
<evidence type="ECO:0000256" key="1">
    <source>
        <dbReference type="ARBA" id="ARBA00004141"/>
    </source>
</evidence>
<dbReference type="CDD" id="cd13686">
    <property type="entry name" value="GluR_Plant"/>
    <property type="match status" value="1"/>
</dbReference>
<evidence type="ECO:0000256" key="14">
    <source>
        <dbReference type="ARBA" id="ARBA00049638"/>
    </source>
</evidence>
<dbReference type="InterPro" id="IPR017103">
    <property type="entry name" value="Iontropic_Glu_rcpt_pln"/>
</dbReference>
<dbReference type="InterPro" id="IPR000337">
    <property type="entry name" value="GPCR_3"/>
</dbReference>
<dbReference type="InterPro" id="IPR001320">
    <property type="entry name" value="Iontro_rcpt_C"/>
</dbReference>
<dbReference type="GO" id="GO:0015276">
    <property type="term" value="F:ligand-gated monoatomic ion channel activity"/>
    <property type="evidence" value="ECO:0007669"/>
    <property type="project" value="InterPro"/>
</dbReference>
<feature type="transmembrane region" description="Helical" evidence="17">
    <location>
        <begin position="611"/>
        <end position="631"/>
    </location>
</feature>
<evidence type="ECO:0000313" key="19">
    <source>
        <dbReference type="EMBL" id="KAJ4831369.1"/>
    </source>
</evidence>
<gene>
    <name evidence="19" type="ORF">Tsubulata_021665</name>
</gene>
<feature type="disulfide bond" evidence="15">
    <location>
        <begin position="781"/>
        <end position="837"/>
    </location>
</feature>
<evidence type="ECO:0000256" key="11">
    <source>
        <dbReference type="ARBA" id="ARBA00023180"/>
    </source>
</evidence>
<keyword evidence="15" id="KW-1015">Disulfide bond</keyword>
<dbReference type="FunFam" id="3.40.50.2300:FF:000310">
    <property type="entry name" value="Glutamate receptor"/>
    <property type="match status" value="1"/>
</dbReference>
<dbReference type="Pfam" id="PF01094">
    <property type="entry name" value="ANF_receptor"/>
    <property type="match status" value="1"/>
</dbReference>
<dbReference type="SUPFAM" id="SSF53822">
    <property type="entry name" value="Periplasmic binding protein-like I"/>
    <property type="match status" value="1"/>
</dbReference>
<dbReference type="PANTHER" id="PTHR34836">
    <property type="entry name" value="OS06G0188250 PROTEIN"/>
    <property type="match status" value="1"/>
</dbReference>
<protein>
    <recommendedName>
        <fullName evidence="18">Ionotropic glutamate receptor C-terminal domain-containing protein</fullName>
    </recommendedName>
</protein>
<dbReference type="Pfam" id="PF00060">
    <property type="entry name" value="Lig_chan"/>
    <property type="match status" value="1"/>
</dbReference>
<evidence type="ECO:0000256" key="3">
    <source>
        <dbReference type="ARBA" id="ARBA00011095"/>
    </source>
</evidence>
<evidence type="ECO:0000256" key="6">
    <source>
        <dbReference type="ARBA" id="ARBA00022729"/>
    </source>
</evidence>
<organism evidence="19 20">
    <name type="scientific">Turnera subulata</name>
    <dbReference type="NCBI Taxonomy" id="218843"/>
    <lineage>
        <taxon>Eukaryota</taxon>
        <taxon>Viridiplantae</taxon>
        <taxon>Streptophyta</taxon>
        <taxon>Embryophyta</taxon>
        <taxon>Tracheophyta</taxon>
        <taxon>Spermatophyta</taxon>
        <taxon>Magnoliopsida</taxon>
        <taxon>eudicotyledons</taxon>
        <taxon>Gunneridae</taxon>
        <taxon>Pentapetalae</taxon>
        <taxon>rosids</taxon>
        <taxon>fabids</taxon>
        <taxon>Malpighiales</taxon>
        <taxon>Passifloraceae</taxon>
        <taxon>Turnera</taxon>
    </lineage>
</organism>
<comment type="subcellular location">
    <subcellularLocation>
        <location evidence="1">Membrane</location>
        <topology evidence="1">Multi-pass membrane protein</topology>
    </subcellularLocation>
</comment>